<feature type="chain" id="PRO_5039100699" evidence="4">
    <location>
        <begin position="26"/>
        <end position="425"/>
    </location>
</feature>
<protein>
    <submittedName>
        <fullName evidence="5">Extracellular solute-binding protein</fullName>
    </submittedName>
</protein>
<dbReference type="KEGG" id="sarm:DVA86_19890"/>
<sequence>MQRRYAGVVAAGLVASLLATLTACGSDDAQGDKTELHLVAVEHGDRSGNSSKRYWDKLIGEFQFKSPGIDVKVEVFDRDRIDEEIAGLVEAGKAPDLAQTGGSFAGYAEKDKLYSADEILSTATQGDFVPSLAEAGTVRRQQYGLPFVASTRALFYNKDLFADAGIKRPPGTWEQLRKDAVALRSAGVKTPYGLPLGPEDAEAETLNWLLGGGGGYSDDGGAYDIDSPQNVQSFEWLRDKLVKPGLTQPDPATTSRDDAYADFMNGKVAMLNGHPTLMQRALESGVDYGIAPLPGRNGPTKTTTGVADWMMAFKQGGHQDEIRTFLDFVYQEKNVVEYADKYDLLPVTAPASQAMRDDTAHKPLWEFLDWLPTATFYPVGKTSWTPTVRALRKSIGTAVTDKGSPAAVLGQVQRSATATEVADGS</sequence>
<dbReference type="EMBL" id="CP031320">
    <property type="protein sequence ID" value="AXK34572.1"/>
    <property type="molecule type" value="Genomic_DNA"/>
</dbReference>
<dbReference type="PROSITE" id="PS01037">
    <property type="entry name" value="SBP_BACTERIAL_1"/>
    <property type="match status" value="1"/>
</dbReference>
<proteinExistence type="inferred from homology"/>
<evidence type="ECO:0000256" key="3">
    <source>
        <dbReference type="ARBA" id="ARBA00022729"/>
    </source>
</evidence>
<dbReference type="AlphaFoldDB" id="A0A345XSF6"/>
<dbReference type="PROSITE" id="PS51257">
    <property type="entry name" value="PROKAR_LIPOPROTEIN"/>
    <property type="match status" value="1"/>
</dbReference>
<evidence type="ECO:0000313" key="5">
    <source>
        <dbReference type="EMBL" id="AXK34572.1"/>
    </source>
</evidence>
<dbReference type="PANTHER" id="PTHR43649:SF30">
    <property type="entry name" value="ABC TRANSPORTER SUBSTRATE-BINDING PROTEIN"/>
    <property type="match status" value="1"/>
</dbReference>
<feature type="signal peptide" evidence="4">
    <location>
        <begin position="1"/>
        <end position="25"/>
    </location>
</feature>
<keyword evidence="2" id="KW-0813">Transport</keyword>
<dbReference type="InterPro" id="IPR006061">
    <property type="entry name" value="SBP_1_CS"/>
</dbReference>
<reference evidence="5 6" key="1">
    <citation type="submission" date="2018-07" db="EMBL/GenBank/DDBJ databases">
        <title>Draft genome of the type strain Streptomyces armeniacus ATCC 15676.</title>
        <authorList>
            <person name="Labana P."/>
            <person name="Gosse J.T."/>
            <person name="Boddy C.N."/>
        </authorList>
    </citation>
    <scope>NUCLEOTIDE SEQUENCE [LARGE SCALE GENOMIC DNA]</scope>
    <source>
        <strain evidence="5 6">ATCC 15676</strain>
    </source>
</reference>
<dbReference type="Pfam" id="PF01547">
    <property type="entry name" value="SBP_bac_1"/>
    <property type="match status" value="1"/>
</dbReference>
<dbReference type="InterPro" id="IPR050490">
    <property type="entry name" value="Bact_solute-bd_prot1"/>
</dbReference>
<keyword evidence="3 4" id="KW-0732">Signal</keyword>
<dbReference type="PANTHER" id="PTHR43649">
    <property type="entry name" value="ARABINOSE-BINDING PROTEIN-RELATED"/>
    <property type="match status" value="1"/>
</dbReference>
<dbReference type="GO" id="GO:0055085">
    <property type="term" value="P:transmembrane transport"/>
    <property type="evidence" value="ECO:0007669"/>
    <property type="project" value="InterPro"/>
</dbReference>
<gene>
    <name evidence="5" type="ORF">DVA86_19890</name>
</gene>
<dbReference type="InterPro" id="IPR006059">
    <property type="entry name" value="SBP"/>
</dbReference>
<dbReference type="RefSeq" id="WP_208880079.1">
    <property type="nucleotide sequence ID" value="NZ_CP031320.1"/>
</dbReference>
<dbReference type="SUPFAM" id="SSF53850">
    <property type="entry name" value="Periplasmic binding protein-like II"/>
    <property type="match status" value="1"/>
</dbReference>
<evidence type="ECO:0000256" key="1">
    <source>
        <dbReference type="ARBA" id="ARBA00008520"/>
    </source>
</evidence>
<keyword evidence="6" id="KW-1185">Reference proteome</keyword>
<name>A0A345XSF6_9ACTN</name>
<evidence type="ECO:0000256" key="2">
    <source>
        <dbReference type="ARBA" id="ARBA00022448"/>
    </source>
</evidence>
<dbReference type="Proteomes" id="UP000254425">
    <property type="component" value="Chromosome"/>
</dbReference>
<comment type="similarity">
    <text evidence="1">Belongs to the bacterial solute-binding protein 1 family.</text>
</comment>
<accession>A0A345XSF6</accession>
<evidence type="ECO:0000256" key="4">
    <source>
        <dbReference type="SAM" id="SignalP"/>
    </source>
</evidence>
<dbReference type="Gene3D" id="3.40.190.10">
    <property type="entry name" value="Periplasmic binding protein-like II"/>
    <property type="match status" value="1"/>
</dbReference>
<evidence type="ECO:0000313" key="6">
    <source>
        <dbReference type="Proteomes" id="UP000254425"/>
    </source>
</evidence>
<organism evidence="5 6">
    <name type="scientific">Streptomyces armeniacus</name>
    <dbReference type="NCBI Taxonomy" id="83291"/>
    <lineage>
        <taxon>Bacteria</taxon>
        <taxon>Bacillati</taxon>
        <taxon>Actinomycetota</taxon>
        <taxon>Actinomycetes</taxon>
        <taxon>Kitasatosporales</taxon>
        <taxon>Streptomycetaceae</taxon>
        <taxon>Streptomyces</taxon>
    </lineage>
</organism>